<dbReference type="PANTHER" id="PTHR47481">
    <property type="match status" value="1"/>
</dbReference>
<organism evidence="1 2">
    <name type="scientific">Solanum tuberosum</name>
    <name type="common">Potato</name>
    <dbReference type="NCBI Taxonomy" id="4113"/>
    <lineage>
        <taxon>Eukaryota</taxon>
        <taxon>Viridiplantae</taxon>
        <taxon>Streptophyta</taxon>
        <taxon>Embryophyta</taxon>
        <taxon>Tracheophyta</taxon>
        <taxon>Spermatophyta</taxon>
        <taxon>Magnoliopsida</taxon>
        <taxon>eudicotyledons</taxon>
        <taxon>Gunneridae</taxon>
        <taxon>Pentapetalae</taxon>
        <taxon>asterids</taxon>
        <taxon>lamiids</taxon>
        <taxon>Solanales</taxon>
        <taxon>Solanaceae</taxon>
        <taxon>Solanoideae</taxon>
        <taxon>Solaneae</taxon>
        <taxon>Solanum</taxon>
    </lineage>
</organism>
<proteinExistence type="predicted"/>
<protein>
    <submittedName>
        <fullName evidence="1">Uncharacterized protein</fullName>
    </submittedName>
</protein>
<dbReference type="Proteomes" id="UP000826656">
    <property type="component" value="Unassembled WGS sequence"/>
</dbReference>
<gene>
    <name evidence="1" type="ORF">KY290_010314</name>
</gene>
<sequence length="198" mass="22515">MATTSLAISMEPLRPQLHDYHRHKYISELCFLTWFHQDQLIKSALISSVEPTINSIVVTADSAKSSWDALHTTYAKRSQTRVLSLHDQLAHVTKGSRSITEYFHTIRFFSHKLATVGAPVSNPEHIVKILSGLGSKFHEISISIHARDTTIYYEELFEKLLDYKLFLRHKDANKLPSTITVALAAPTKFNSNNLNNRI</sequence>
<evidence type="ECO:0000313" key="2">
    <source>
        <dbReference type="Proteomes" id="UP000826656"/>
    </source>
</evidence>
<dbReference type="EMBL" id="JAIVGD010000005">
    <property type="protein sequence ID" value="KAH0773177.1"/>
    <property type="molecule type" value="Genomic_DNA"/>
</dbReference>
<keyword evidence="2" id="KW-1185">Reference proteome</keyword>
<evidence type="ECO:0000313" key="1">
    <source>
        <dbReference type="EMBL" id="KAH0773177.1"/>
    </source>
</evidence>
<name>A0ABQ7W056_SOLTU</name>
<dbReference type="PANTHER" id="PTHR47481:SF21">
    <property type="entry name" value="BASIC-LEUCINE ZIPPER TRANSCRIPTION FACTOR Q-RELATED"/>
    <property type="match status" value="1"/>
</dbReference>
<accession>A0ABQ7W056</accession>
<reference evidence="1 2" key="1">
    <citation type="journal article" date="2021" name="bioRxiv">
        <title>Chromosome-scale and haplotype-resolved genome assembly of a tetraploid potato cultivar.</title>
        <authorList>
            <person name="Sun H."/>
            <person name="Jiao W.-B."/>
            <person name="Krause K."/>
            <person name="Campoy J.A."/>
            <person name="Goel M."/>
            <person name="Folz-Donahue K."/>
            <person name="Kukat C."/>
            <person name="Huettel B."/>
            <person name="Schneeberger K."/>
        </authorList>
    </citation>
    <scope>NUCLEOTIDE SEQUENCE [LARGE SCALE GENOMIC DNA]</scope>
    <source>
        <strain evidence="1">SolTubOtavaFocal</strain>
        <tissue evidence="1">Leaves</tissue>
    </source>
</reference>
<comment type="caution">
    <text evidence="1">The sequence shown here is derived from an EMBL/GenBank/DDBJ whole genome shotgun (WGS) entry which is preliminary data.</text>
</comment>
<dbReference type="Pfam" id="PF14223">
    <property type="entry name" value="Retrotran_gag_2"/>
    <property type="match status" value="1"/>
</dbReference>